<feature type="domain" description="Phasin" evidence="2">
    <location>
        <begin position="37"/>
        <end position="118"/>
    </location>
</feature>
<keyword evidence="4" id="KW-1185">Reference proteome</keyword>
<reference evidence="3 4" key="1">
    <citation type="submission" date="2016-11" db="EMBL/GenBank/DDBJ databases">
        <authorList>
            <person name="Jaros S."/>
            <person name="Januszkiewicz K."/>
            <person name="Wedrychowicz H."/>
        </authorList>
    </citation>
    <scope>NUCLEOTIDE SEQUENCE [LARGE SCALE GENOMIC DNA]</scope>
    <source>
        <strain evidence="3 4">DSM 22153</strain>
    </source>
</reference>
<accession>A0A1M7NAM1</accession>
<organism evidence="3 4">
    <name type="scientific">Roseibium suaedae</name>
    <dbReference type="NCBI Taxonomy" id="735517"/>
    <lineage>
        <taxon>Bacteria</taxon>
        <taxon>Pseudomonadati</taxon>
        <taxon>Pseudomonadota</taxon>
        <taxon>Alphaproteobacteria</taxon>
        <taxon>Hyphomicrobiales</taxon>
        <taxon>Stappiaceae</taxon>
        <taxon>Roseibium</taxon>
    </lineage>
</organism>
<name>A0A1M7NAM1_9HYPH</name>
<dbReference type="InterPro" id="IPR018968">
    <property type="entry name" value="Phasin"/>
</dbReference>
<gene>
    <name evidence="3" type="ORF">SAMN05444272_3787</name>
</gene>
<dbReference type="Pfam" id="PF09361">
    <property type="entry name" value="Phasin_2"/>
    <property type="match status" value="1"/>
</dbReference>
<evidence type="ECO:0000256" key="1">
    <source>
        <dbReference type="SAM" id="MobiDB-lite"/>
    </source>
</evidence>
<dbReference type="RefSeq" id="WP_208980154.1">
    <property type="nucleotide sequence ID" value="NZ_FRBW01000004.1"/>
</dbReference>
<protein>
    <submittedName>
        <fullName evidence="3">Phasin protein</fullName>
    </submittedName>
</protein>
<evidence type="ECO:0000313" key="3">
    <source>
        <dbReference type="EMBL" id="SHN00661.1"/>
    </source>
</evidence>
<evidence type="ECO:0000259" key="2">
    <source>
        <dbReference type="Pfam" id="PF09361"/>
    </source>
</evidence>
<feature type="region of interest" description="Disordered" evidence="1">
    <location>
        <begin position="141"/>
        <end position="167"/>
    </location>
</feature>
<evidence type="ECO:0000313" key="4">
    <source>
        <dbReference type="Proteomes" id="UP000186002"/>
    </source>
</evidence>
<dbReference type="AlphaFoldDB" id="A0A1M7NAM1"/>
<proteinExistence type="predicted"/>
<dbReference type="Proteomes" id="UP000186002">
    <property type="component" value="Unassembled WGS sequence"/>
</dbReference>
<sequence length="167" mass="18948">MSDKQTSSPFDFMNVFAAPWQVPNLSAWSFAEREDKLEERAFSNLQRINRTLWDQTEKALDDHMAFASQRLHEDFECAKTLTSCRMPDEVMGTLQAFYTRMAEDYQTHGRKQMEMLQAGFSEGLANAEELGEAALEAASELKKAAEETMQEPAVQLQTRRTPKASAA</sequence>
<dbReference type="EMBL" id="FRBW01000004">
    <property type="protein sequence ID" value="SHN00661.1"/>
    <property type="molecule type" value="Genomic_DNA"/>
</dbReference>